<accession>J9C2F9</accession>
<gene>
    <name evidence="1" type="ORF">EVA_17877</name>
</gene>
<protein>
    <submittedName>
        <fullName evidence="1">Uncharacterized protein</fullName>
    </submittedName>
</protein>
<sequence>MAKKIAVYSCKSAMRHCARRILKTFEIWIRMSKKINRKKIRLSLFLSI</sequence>
<reference evidence="1" key="1">
    <citation type="journal article" date="2012" name="PLoS ONE">
        <title>Gene sets for utilization of primary and secondary nutrition supplies in the distal gut of endangered iberian lynx.</title>
        <authorList>
            <person name="Alcaide M."/>
            <person name="Messina E."/>
            <person name="Richter M."/>
            <person name="Bargiela R."/>
            <person name="Peplies J."/>
            <person name="Huws S.A."/>
            <person name="Newbold C.J."/>
            <person name="Golyshin P.N."/>
            <person name="Simon M.A."/>
            <person name="Lopez G."/>
            <person name="Yakimov M.M."/>
            <person name="Ferrer M."/>
        </authorList>
    </citation>
    <scope>NUCLEOTIDE SEQUENCE</scope>
</reference>
<dbReference type="EMBL" id="AMCI01006626">
    <property type="protein sequence ID" value="EJW94015.1"/>
    <property type="molecule type" value="Genomic_DNA"/>
</dbReference>
<comment type="caution">
    <text evidence="1">The sequence shown here is derived from an EMBL/GenBank/DDBJ whole genome shotgun (WGS) entry which is preliminary data.</text>
</comment>
<organism evidence="1">
    <name type="scientific">gut metagenome</name>
    <dbReference type="NCBI Taxonomy" id="749906"/>
    <lineage>
        <taxon>unclassified sequences</taxon>
        <taxon>metagenomes</taxon>
        <taxon>organismal metagenomes</taxon>
    </lineage>
</organism>
<dbReference type="AlphaFoldDB" id="J9C2F9"/>
<evidence type="ECO:0000313" key="1">
    <source>
        <dbReference type="EMBL" id="EJW94015.1"/>
    </source>
</evidence>
<proteinExistence type="predicted"/>
<name>J9C2F9_9ZZZZ</name>